<feature type="compositionally biased region" description="Basic and acidic residues" evidence="9">
    <location>
        <begin position="443"/>
        <end position="457"/>
    </location>
</feature>
<dbReference type="InterPro" id="IPR001965">
    <property type="entry name" value="Znf_PHD"/>
</dbReference>
<evidence type="ECO:0000256" key="3">
    <source>
        <dbReference type="ARBA" id="ARBA00022737"/>
    </source>
</evidence>
<dbReference type="SMART" id="SM00558">
    <property type="entry name" value="JmjC"/>
    <property type="match status" value="1"/>
</dbReference>
<feature type="region of interest" description="Disordered" evidence="9">
    <location>
        <begin position="1640"/>
        <end position="1668"/>
    </location>
</feature>
<evidence type="ECO:0000256" key="4">
    <source>
        <dbReference type="ARBA" id="ARBA00022771"/>
    </source>
</evidence>
<dbReference type="GO" id="GO:0034647">
    <property type="term" value="F:histone H3K4me/H3K4me2/H3K4me3 demethylase activity"/>
    <property type="evidence" value="ECO:0007669"/>
    <property type="project" value="TreeGrafter"/>
</dbReference>
<evidence type="ECO:0000259" key="12">
    <source>
        <dbReference type="PROSITE" id="PS51183"/>
    </source>
</evidence>
<feature type="compositionally biased region" description="Polar residues" evidence="9">
    <location>
        <begin position="470"/>
        <end position="480"/>
    </location>
</feature>
<comment type="subcellular location">
    <subcellularLocation>
        <location evidence="1">Nucleus</location>
    </subcellularLocation>
</comment>
<dbReference type="Pfam" id="PF02373">
    <property type="entry name" value="JmjC"/>
    <property type="match status" value="1"/>
</dbReference>
<evidence type="ECO:0000256" key="2">
    <source>
        <dbReference type="ARBA" id="ARBA00022723"/>
    </source>
</evidence>
<feature type="domain" description="JmjN" evidence="12">
    <location>
        <begin position="231"/>
        <end position="272"/>
    </location>
</feature>
<keyword evidence="5" id="KW-0862">Zinc</keyword>
<dbReference type="InterPro" id="IPR004198">
    <property type="entry name" value="Znf_C5HC2"/>
</dbReference>
<reference evidence="15 16" key="1">
    <citation type="journal article" date="2017" name="Mycologia">
        <title>Bifiguratus adelaidae, gen. et sp. nov., a new member of Mucoromycotina in endophytic and soil-dwelling habitats.</title>
        <authorList>
            <person name="Torres-Cruz T.J."/>
            <person name="Billingsley Tobias T.L."/>
            <person name="Almatruk M."/>
            <person name="Hesse C."/>
            <person name="Kuske C.R."/>
            <person name="Desiro A."/>
            <person name="Benucci G.M."/>
            <person name="Bonito G."/>
            <person name="Stajich J.E."/>
            <person name="Dunlap C."/>
            <person name="Arnold A.E."/>
            <person name="Porras-Alfaro A."/>
        </authorList>
    </citation>
    <scope>NUCLEOTIDE SEQUENCE [LARGE SCALE GENOMIC DNA]</scope>
    <source>
        <strain evidence="15 16">AZ0501</strain>
    </source>
</reference>
<dbReference type="Gene3D" id="2.60.120.650">
    <property type="entry name" value="Cupin"/>
    <property type="match status" value="2"/>
</dbReference>
<feature type="domain" description="PHD-type" evidence="10">
    <location>
        <begin position="1333"/>
        <end position="1383"/>
    </location>
</feature>
<feature type="compositionally biased region" description="Polar residues" evidence="9">
    <location>
        <begin position="1025"/>
        <end position="1034"/>
    </location>
</feature>
<evidence type="ECO:0000259" key="14">
    <source>
        <dbReference type="PROSITE" id="PS51462"/>
    </source>
</evidence>
<feature type="domain" description="PHD-type" evidence="10">
    <location>
        <begin position="514"/>
        <end position="564"/>
    </location>
</feature>
<keyword evidence="3" id="KW-0677">Repeat</keyword>
<dbReference type="InterPro" id="IPR019786">
    <property type="entry name" value="Zinc_finger_PHD-type_CS"/>
</dbReference>
<feature type="domain" description="PHD-type" evidence="10">
    <location>
        <begin position="1551"/>
        <end position="1604"/>
    </location>
</feature>
<dbReference type="InterPro" id="IPR015797">
    <property type="entry name" value="NUDIX_hydrolase-like_dom_sf"/>
</dbReference>
<feature type="compositionally biased region" description="Basic and acidic residues" evidence="9">
    <location>
        <begin position="481"/>
        <end position="492"/>
    </location>
</feature>
<feature type="compositionally biased region" description="Pro residues" evidence="9">
    <location>
        <begin position="1757"/>
        <end position="1772"/>
    </location>
</feature>
<dbReference type="GO" id="GO:0000785">
    <property type="term" value="C:chromatin"/>
    <property type="evidence" value="ECO:0007669"/>
    <property type="project" value="TreeGrafter"/>
</dbReference>
<dbReference type="InterPro" id="IPR000086">
    <property type="entry name" value="NUDIX_hydrolase_dom"/>
</dbReference>
<dbReference type="SMART" id="SM00545">
    <property type="entry name" value="JmjN"/>
    <property type="match status" value="1"/>
</dbReference>
<dbReference type="FunFam" id="3.90.79.10:FF:000019">
    <property type="entry name" value="Thiamin pyrophosphokinase, putative"/>
    <property type="match status" value="1"/>
</dbReference>
<dbReference type="Gene3D" id="3.90.79.10">
    <property type="entry name" value="Nucleoside Triphosphate Pyrophosphohydrolase"/>
    <property type="match status" value="1"/>
</dbReference>
<feature type="region of interest" description="Disordered" evidence="9">
    <location>
        <begin position="1014"/>
        <end position="1039"/>
    </location>
</feature>
<dbReference type="InterPro" id="IPR036431">
    <property type="entry name" value="ARID_dom_sf"/>
</dbReference>
<feature type="region of interest" description="Disordered" evidence="9">
    <location>
        <begin position="1714"/>
        <end position="1797"/>
    </location>
</feature>
<dbReference type="PROSITE" id="PS51462">
    <property type="entry name" value="NUDIX"/>
    <property type="match status" value="1"/>
</dbReference>
<dbReference type="InterPro" id="IPR003347">
    <property type="entry name" value="JmjC_dom"/>
</dbReference>
<evidence type="ECO:0000259" key="13">
    <source>
        <dbReference type="PROSITE" id="PS51184"/>
    </source>
</evidence>
<dbReference type="SUPFAM" id="SSF57903">
    <property type="entry name" value="FYVE/PHD zinc finger"/>
    <property type="match status" value="3"/>
</dbReference>
<dbReference type="Gene3D" id="3.30.40.10">
    <property type="entry name" value="Zinc/RING finger domain, C3HC4 (zinc finger)"/>
    <property type="match status" value="1"/>
</dbReference>
<comment type="caution">
    <text evidence="15">The sequence shown here is derived from an EMBL/GenBank/DDBJ whole genome shotgun (WGS) entry which is preliminary data.</text>
</comment>
<dbReference type="SUPFAM" id="SSF55811">
    <property type="entry name" value="Nudix"/>
    <property type="match status" value="1"/>
</dbReference>
<evidence type="ECO:0000256" key="8">
    <source>
        <dbReference type="PROSITE-ProRule" id="PRU00146"/>
    </source>
</evidence>
<accession>A0A261Y285</accession>
<dbReference type="PANTHER" id="PTHR10694:SF33">
    <property type="entry name" value="LYSINE-SPECIFIC DEMETHYLASE 5"/>
    <property type="match status" value="1"/>
</dbReference>
<evidence type="ECO:0000256" key="1">
    <source>
        <dbReference type="ARBA" id="ARBA00004123"/>
    </source>
</evidence>
<name>A0A261Y285_9FUNG</name>
<feature type="region of interest" description="Disordered" evidence="9">
    <location>
        <begin position="53"/>
        <end position="73"/>
    </location>
</feature>
<dbReference type="InterPro" id="IPR031804">
    <property type="entry name" value="DUF4743"/>
</dbReference>
<feature type="domain" description="ARID" evidence="11">
    <location>
        <begin position="296"/>
        <end position="389"/>
    </location>
</feature>
<dbReference type="Gene3D" id="2.30.30.1150">
    <property type="match status" value="1"/>
</dbReference>
<dbReference type="PROSITE" id="PS51183">
    <property type="entry name" value="JMJN"/>
    <property type="match status" value="1"/>
</dbReference>
<dbReference type="PANTHER" id="PTHR10694">
    <property type="entry name" value="LYSINE-SPECIFIC DEMETHYLASE"/>
    <property type="match status" value="1"/>
</dbReference>
<dbReference type="Pfam" id="PF00628">
    <property type="entry name" value="PHD"/>
    <property type="match status" value="3"/>
</dbReference>
<keyword evidence="2" id="KW-0479">Metal-binding</keyword>
<dbReference type="PROSITE" id="PS51184">
    <property type="entry name" value="JMJC"/>
    <property type="match status" value="1"/>
</dbReference>
<dbReference type="PROSITE" id="PS01359">
    <property type="entry name" value="ZF_PHD_1"/>
    <property type="match status" value="2"/>
</dbReference>
<dbReference type="CDD" id="cd16100">
    <property type="entry name" value="ARID"/>
    <property type="match status" value="1"/>
</dbReference>
<gene>
    <name evidence="15" type="ORF">BZG36_01808</name>
</gene>
<dbReference type="GO" id="GO:0006355">
    <property type="term" value="P:regulation of DNA-templated transcription"/>
    <property type="evidence" value="ECO:0007669"/>
    <property type="project" value="TreeGrafter"/>
</dbReference>
<dbReference type="Pfam" id="PF01388">
    <property type="entry name" value="ARID"/>
    <property type="match status" value="1"/>
</dbReference>
<dbReference type="SMART" id="SM00249">
    <property type="entry name" value="PHD"/>
    <property type="match status" value="3"/>
</dbReference>
<dbReference type="SUPFAM" id="SSF46774">
    <property type="entry name" value="ARID-like"/>
    <property type="match status" value="1"/>
</dbReference>
<keyword evidence="7" id="KW-0539">Nucleus</keyword>
<dbReference type="InterPro" id="IPR019787">
    <property type="entry name" value="Znf_PHD-finger"/>
</dbReference>
<evidence type="ECO:0000256" key="5">
    <source>
        <dbReference type="ARBA" id="ARBA00022833"/>
    </source>
</evidence>
<dbReference type="PROSITE" id="PS51011">
    <property type="entry name" value="ARID"/>
    <property type="match status" value="1"/>
</dbReference>
<organism evidence="15 16">
    <name type="scientific">Bifiguratus adelaidae</name>
    <dbReference type="NCBI Taxonomy" id="1938954"/>
    <lineage>
        <taxon>Eukaryota</taxon>
        <taxon>Fungi</taxon>
        <taxon>Fungi incertae sedis</taxon>
        <taxon>Mucoromycota</taxon>
        <taxon>Mucoromycotina</taxon>
        <taxon>Endogonomycetes</taxon>
        <taxon>Endogonales</taxon>
        <taxon>Endogonales incertae sedis</taxon>
        <taxon>Bifiguratus</taxon>
    </lineage>
</organism>
<dbReference type="PROSITE" id="PS50016">
    <property type="entry name" value="ZF_PHD_2"/>
    <property type="match status" value="3"/>
</dbReference>
<proteinExistence type="predicted"/>
<dbReference type="Pfam" id="PF00293">
    <property type="entry name" value="NUDIX"/>
    <property type="match status" value="1"/>
</dbReference>
<dbReference type="Proteomes" id="UP000242875">
    <property type="component" value="Unassembled WGS sequence"/>
</dbReference>
<feature type="compositionally biased region" description="Pro residues" evidence="9">
    <location>
        <begin position="1652"/>
        <end position="1662"/>
    </location>
</feature>
<feature type="region of interest" description="Disordered" evidence="9">
    <location>
        <begin position="403"/>
        <end position="513"/>
    </location>
</feature>
<dbReference type="OrthoDB" id="1678912at2759"/>
<dbReference type="InterPro" id="IPR011011">
    <property type="entry name" value="Znf_FYVE_PHD"/>
</dbReference>
<dbReference type="SUPFAM" id="SSF51197">
    <property type="entry name" value="Clavaminate synthase-like"/>
    <property type="match status" value="1"/>
</dbReference>
<dbReference type="Pfam" id="PF15916">
    <property type="entry name" value="DUF4743"/>
    <property type="match status" value="1"/>
</dbReference>
<evidence type="ECO:0000256" key="6">
    <source>
        <dbReference type="ARBA" id="ARBA00023004"/>
    </source>
</evidence>
<evidence type="ECO:0000256" key="7">
    <source>
        <dbReference type="ARBA" id="ARBA00023242"/>
    </source>
</evidence>
<sequence length="2116" mass="239151">MAAAIAISVDKTLGKQTPRQDVVLFPNKQRNNCQQKTHLWAVIEERVALEPAIDEESTDGRASEATGPSSASTELSVDDCWISIKCRKAQNNAKPIEKFKVNTCPLPESSGPPLVRSDTFPPCRKRVSFSNCPDKTQPLPTPPASLVSILKSKRSLPTLNPSRSETISSTTSKTIATPITPNYSSQYEAKCRSKDMAHLTWTLDLMRIKTNRKSAAENPPGYKRAFGLQDAKTYYPTPEEFTEPIKYIESIKNEAERYGIVKIIPPEGWRPDFSLDTEYFRFRTRIQKMNSMEGETRANLNYLEQLYKFHKQQGHPVNKIPQLDKRPIDLFRLKKEVASRGGYQRVTEQKKWAEIGRDLGYTRKQCTSMSNGLKSAYLKVILPYEIWLAKQPKLAAAIACATASTSSPQPSPDPAVKQEAEDKADEMDADGDVTMADGEEEKEEKADGKEKEGENGHLRRSRRREVSADSEASQASNHTSKSTDRSPSEKPSNDNPAKKARTLKDRSPHSPGRGDFCEICQGGQDDELILLCDECNRGYHIYCLTPALSSIPRTDWYCAQCLVGAGDDYGFEDGEEYSLHSFQQKCKQFKEEYFAKYMEDGELRVPEVEVEKEFWRLVENPHENIEVEYGADLHSTQHGSGFPSIERHPTNPYSTSPWNLNVLPVLPDSLFCHIKSDISGMTVPWLYVGMCFSTFCWHNEDHYTYSINYMHWGEAKTWYGIPASDALKFEETMKKAVPELFQQQPDLLFQLVTMLSPGTLLKEGVHCYAIDQRPNQFVVTFPQAYHGGFNHGFNFCEAVNFAPQDWTPFGLACAKRYKEYKKQPCFSHDELLVTTCLSDTSIQTAQWLRDALNDMAEREMQAREAFRKLYPNVREEVDTSERSEDQFQCVLCNSYCYLSQVSCSCTDKVTCSDHAADLCKCEMSKKVLRSRYSDEQVQEFAHRAGAIASVPDAWNQRLRKVMSENPRPSIKVLRSLLAEAEKIPMVIEAALSLKQFVDRANEWMEEANKLILRKHQNRRREKESSASAQDEQPPQKTPKHELAIRLMEEAEQFAFDAPEMRLLQESIRAMNEFRNKAQEVLANPNSTVADMREVYDMGNSLSCDLEEMDTLESKIKASDWLQEMEKDYKKFKDYGEVQRAVVRAREAGIAEDNPILKDLLTRKRRGKLWYHGAVKTLAKSHIEVAELEEIVDAAADPDVPIVTQVLAKAQQLAGKIKQWTTHVDVLLRQTAKDNLMERPPESELRSVLNALSKLPLEAAEGKILEMESEKVQAWSDQLKKTFFKFGGGKSNDQACEDLLVRAEVMVQAHKEWLAERTGDYNIFDQLPEDGFRERYCICLSSSDSGLMIQCENCHVWYHIVCVGVTRRQAKTKFAYVCPACDVDIVLPHVSTTPSYKLLHQVATDTQNIAFVPSDYPKLQAALDQVQYLAREMHTFVSSKPFFDLEDVPTIRHFLRIILGLRLYVTFPEEGVSFRSELRRLAPVDAKQFASTSTPTTEQLPAKKVAATNHVFRTYLDAPYLEESQKPAHANGNGNGNANANANAHKKAPNIKVYCLCRREYDEQEGGAMIQCDQCMDWYHLNCVNLTSADADRIPQYECPLCAAKNGRLYAFPQRTTDTDATLADTKSDKMDHRPTVIKLTVKPPQHQEQGPRPSPVPAPPQPQSTQQPLFGKLTTWPVSQPSSQSAGTMQRVHFYDLDNPKRMKKPATFIDMSSTLNNQLAEPNSGKRKRKEKEIFDPSEVKTARFDLTSHSSSSPSPRPQVAPPVPAPAPSMPFIQESPMPLPTEVKSERVDRPPSNAMSVHSLIHGENGKMQIPPPAPPLPVSDTPNDSRSLLPSTVEALDDYNKASPDKPFGIPEDKSQVSFSAWVDNREKRSLVLQTLLLHWKMTKKFTCLKGWRNELYTAYGDEQDPENVAFVLERAGAPLFGICQFGSQLNGYVKQDDTIKVWVAQRALTKQTWPGYYDTMVGGGIPYGQTPLECMVRECMEEASIPESLTKHLRATGTTSYFNYSADVGLCPEVLYIYDLELPATFVPTPLDGEVEAFELWTLDQVKQGVLEGLFLPAVGVAMIDFFVRWGYVTAETEPEYVALCAKLNRVSILAMPDYARISFKPQKK</sequence>
<dbReference type="GO" id="GO:0044715">
    <property type="term" value="F:8-oxo-dGDP phosphatase activity"/>
    <property type="evidence" value="ECO:0007669"/>
    <property type="project" value="UniProtKB-ARBA"/>
</dbReference>
<evidence type="ECO:0000313" key="16">
    <source>
        <dbReference type="Proteomes" id="UP000242875"/>
    </source>
</evidence>
<dbReference type="CDD" id="cd15543">
    <property type="entry name" value="PHD_RSF1"/>
    <property type="match status" value="1"/>
</dbReference>
<dbReference type="FunFam" id="1.10.150.60:FF:000016">
    <property type="entry name" value="Putative Lysine-specific demethylase 5B"/>
    <property type="match status" value="1"/>
</dbReference>
<feature type="region of interest" description="Disordered" evidence="9">
    <location>
        <begin position="1811"/>
        <end position="1830"/>
    </location>
</feature>
<dbReference type="InterPro" id="IPR001606">
    <property type="entry name" value="ARID_dom"/>
</dbReference>
<dbReference type="Pfam" id="PF02928">
    <property type="entry name" value="zf-C5HC2"/>
    <property type="match status" value="1"/>
</dbReference>
<dbReference type="InterPro" id="IPR003349">
    <property type="entry name" value="JmjN"/>
</dbReference>
<evidence type="ECO:0008006" key="17">
    <source>
        <dbReference type="Google" id="ProtNLM"/>
    </source>
</evidence>
<dbReference type="CDD" id="cd03676">
    <property type="entry name" value="NUDIX_Tnr3_like"/>
    <property type="match status" value="1"/>
</dbReference>
<dbReference type="GO" id="GO:0003677">
    <property type="term" value="F:DNA binding"/>
    <property type="evidence" value="ECO:0007669"/>
    <property type="project" value="InterPro"/>
</dbReference>
<keyword evidence="6" id="KW-0408">Iron</keyword>
<feature type="domain" description="Nudix hydrolase" evidence="14">
    <location>
        <begin position="1922"/>
        <end position="2070"/>
    </location>
</feature>
<dbReference type="GO" id="GO:0008270">
    <property type="term" value="F:zinc ion binding"/>
    <property type="evidence" value="ECO:0007669"/>
    <property type="project" value="UniProtKB-KW"/>
</dbReference>
<dbReference type="SMART" id="SM00501">
    <property type="entry name" value="BRIGHT"/>
    <property type="match status" value="1"/>
</dbReference>
<keyword evidence="4 8" id="KW-0863">Zinc-finger</keyword>
<dbReference type="Pfam" id="PF02375">
    <property type="entry name" value="JmjN"/>
    <property type="match status" value="1"/>
</dbReference>
<evidence type="ECO:0000259" key="11">
    <source>
        <dbReference type="PROSITE" id="PS51011"/>
    </source>
</evidence>
<dbReference type="Pfam" id="PF08429">
    <property type="entry name" value="PLU-1"/>
    <property type="match status" value="1"/>
</dbReference>
<evidence type="ECO:0000256" key="9">
    <source>
        <dbReference type="SAM" id="MobiDB-lite"/>
    </source>
</evidence>
<dbReference type="EMBL" id="MVBO01000031">
    <property type="protein sequence ID" value="OZJ04735.1"/>
    <property type="molecule type" value="Genomic_DNA"/>
</dbReference>
<dbReference type="InterPro" id="IPR013083">
    <property type="entry name" value="Znf_RING/FYVE/PHD"/>
</dbReference>
<dbReference type="GO" id="GO:0005634">
    <property type="term" value="C:nucleus"/>
    <property type="evidence" value="ECO:0007669"/>
    <property type="project" value="UniProtKB-SubCell"/>
</dbReference>
<protein>
    <recommendedName>
        <fullName evidence="17">[Histone H3]-trimethyl-L-lysine(4) demethylase</fullName>
    </recommendedName>
</protein>
<dbReference type="Gene3D" id="1.10.150.60">
    <property type="entry name" value="ARID DNA-binding domain"/>
    <property type="match status" value="1"/>
</dbReference>
<feature type="domain" description="JmjC" evidence="13">
    <location>
        <begin position="652"/>
        <end position="818"/>
    </location>
</feature>
<keyword evidence="16" id="KW-1185">Reference proteome</keyword>
<dbReference type="InterPro" id="IPR013637">
    <property type="entry name" value="Lys_sp_deMease-like_dom"/>
</dbReference>
<evidence type="ECO:0000313" key="15">
    <source>
        <dbReference type="EMBL" id="OZJ04735.1"/>
    </source>
</evidence>
<evidence type="ECO:0000259" key="10">
    <source>
        <dbReference type="PROSITE" id="PS50016"/>
    </source>
</evidence>
<dbReference type="SMART" id="SM01014">
    <property type="entry name" value="ARID"/>
    <property type="match status" value="1"/>
</dbReference>
<feature type="compositionally biased region" description="Basic and acidic residues" evidence="9">
    <location>
        <begin position="1732"/>
        <end position="1745"/>
    </location>
</feature>
<feature type="compositionally biased region" description="Acidic residues" evidence="9">
    <location>
        <begin position="422"/>
        <end position="442"/>
    </location>
</feature>